<name>A0ABR1WE65_9PEZI</name>
<dbReference type="SUPFAM" id="SSF52540">
    <property type="entry name" value="P-loop containing nucleoside triphosphate hydrolases"/>
    <property type="match status" value="1"/>
</dbReference>
<dbReference type="PANTHER" id="PTHR36978">
    <property type="entry name" value="P-LOOP CONTAINING NUCLEOTIDE TRIPHOSPHATE HYDROLASE"/>
    <property type="match status" value="1"/>
</dbReference>
<organism evidence="1 2">
    <name type="scientific">Apiospora saccharicola</name>
    <dbReference type="NCBI Taxonomy" id="335842"/>
    <lineage>
        <taxon>Eukaryota</taxon>
        <taxon>Fungi</taxon>
        <taxon>Dikarya</taxon>
        <taxon>Ascomycota</taxon>
        <taxon>Pezizomycotina</taxon>
        <taxon>Sordariomycetes</taxon>
        <taxon>Xylariomycetidae</taxon>
        <taxon>Amphisphaeriales</taxon>
        <taxon>Apiosporaceae</taxon>
        <taxon>Apiospora</taxon>
    </lineage>
</organism>
<dbReference type="Pfam" id="PF17784">
    <property type="entry name" value="Sulfotransfer_4"/>
    <property type="match status" value="1"/>
</dbReference>
<evidence type="ECO:0008006" key="3">
    <source>
        <dbReference type="Google" id="ProtNLM"/>
    </source>
</evidence>
<keyword evidence="2" id="KW-1185">Reference proteome</keyword>
<dbReference type="InterPro" id="IPR040632">
    <property type="entry name" value="Sulfotransfer_4"/>
</dbReference>
<gene>
    <name evidence="1" type="ORF">PG996_000586</name>
</gene>
<evidence type="ECO:0000313" key="1">
    <source>
        <dbReference type="EMBL" id="KAK8081805.1"/>
    </source>
</evidence>
<sequence>MKVLVLGLPRTGTQSLAEALEQLGISPIYHMREVGKNQHALLWTEAIETKFEGGVPWGCEEFDRILGEYEVSRGGVREKGLADYPAAIFPEELIEAYPEAAVILTVREDEQKWHDSMMSTLIPAHAQNDHRSSDMYRLAAKYHQHCWSNDFPTHGMALYQKHNQAVRDAAARRAKKLLEYKPGMGWAPLCEFLGLPTPAADVPYPRADDWLDFKQKRTEKA</sequence>
<dbReference type="Gene3D" id="3.40.50.300">
    <property type="entry name" value="P-loop containing nucleotide triphosphate hydrolases"/>
    <property type="match status" value="1"/>
</dbReference>
<accession>A0ABR1WE65</accession>
<dbReference type="InterPro" id="IPR027417">
    <property type="entry name" value="P-loop_NTPase"/>
</dbReference>
<comment type="caution">
    <text evidence="1">The sequence shown here is derived from an EMBL/GenBank/DDBJ whole genome shotgun (WGS) entry which is preliminary data.</text>
</comment>
<evidence type="ECO:0000313" key="2">
    <source>
        <dbReference type="Proteomes" id="UP001446871"/>
    </source>
</evidence>
<protein>
    <recommendedName>
        <fullName evidence="3">Sulfotransferase family protein</fullName>
    </recommendedName>
</protein>
<dbReference type="EMBL" id="JAQQWM010000001">
    <property type="protein sequence ID" value="KAK8081805.1"/>
    <property type="molecule type" value="Genomic_DNA"/>
</dbReference>
<proteinExistence type="predicted"/>
<dbReference type="Proteomes" id="UP001446871">
    <property type="component" value="Unassembled WGS sequence"/>
</dbReference>
<reference evidence="1 2" key="1">
    <citation type="submission" date="2023-01" db="EMBL/GenBank/DDBJ databases">
        <title>Analysis of 21 Apiospora genomes using comparative genomics revels a genus with tremendous synthesis potential of carbohydrate active enzymes and secondary metabolites.</title>
        <authorList>
            <person name="Sorensen T."/>
        </authorList>
    </citation>
    <scope>NUCLEOTIDE SEQUENCE [LARGE SCALE GENOMIC DNA]</scope>
    <source>
        <strain evidence="1 2">CBS 83171</strain>
    </source>
</reference>
<dbReference type="PANTHER" id="PTHR36978:SF4">
    <property type="entry name" value="P-LOOP CONTAINING NUCLEOSIDE TRIPHOSPHATE HYDROLASE PROTEIN"/>
    <property type="match status" value="1"/>
</dbReference>